<evidence type="ECO:0000256" key="4">
    <source>
        <dbReference type="ARBA" id="ARBA00023163"/>
    </source>
</evidence>
<evidence type="ECO:0000259" key="7">
    <source>
        <dbReference type="SMART" id="SM01281"/>
    </source>
</evidence>
<comment type="subcellular location">
    <subcellularLocation>
        <location evidence="1">Nucleus</location>
    </subcellularLocation>
</comment>
<dbReference type="GO" id="GO:0006357">
    <property type="term" value="P:regulation of transcription by RNA polymerase II"/>
    <property type="evidence" value="ECO:0007669"/>
    <property type="project" value="InterPro"/>
</dbReference>
<evidence type="ECO:0000256" key="2">
    <source>
        <dbReference type="ARBA" id="ARBA00010289"/>
    </source>
</evidence>
<evidence type="ECO:0000313" key="9">
    <source>
        <dbReference type="Proteomes" id="UP000036987"/>
    </source>
</evidence>
<dbReference type="PANTHER" id="PTHR46567:SF1">
    <property type="entry name" value="MEDIATOR OF RNA POLYMERASE II TRANSCRIPTION SUBUNIT 12"/>
    <property type="match status" value="1"/>
</dbReference>
<dbReference type="EMBL" id="LFYR01000915">
    <property type="protein sequence ID" value="KMZ67273.1"/>
    <property type="molecule type" value="Genomic_DNA"/>
</dbReference>
<proteinExistence type="inferred from homology"/>
<feature type="compositionally biased region" description="Polar residues" evidence="6">
    <location>
        <begin position="41"/>
        <end position="53"/>
    </location>
</feature>
<evidence type="ECO:0000256" key="3">
    <source>
        <dbReference type="ARBA" id="ARBA00023015"/>
    </source>
</evidence>
<evidence type="ECO:0000256" key="1">
    <source>
        <dbReference type="ARBA" id="ARBA00004123"/>
    </source>
</evidence>
<dbReference type="InterPro" id="IPR019035">
    <property type="entry name" value="Mediator_Med12"/>
</dbReference>
<dbReference type="PANTHER" id="PTHR46567">
    <property type="entry name" value="MEDIATOR OF RNA POLYMERASE II TRANSCRIPTION SUBUNIT 12"/>
    <property type="match status" value="1"/>
</dbReference>
<keyword evidence="9" id="KW-1185">Reference proteome</keyword>
<sequence length="2057" mass="232243">MLMTHGEMHRYSASSYGNGFRNAPVGVPPLRDRVSARADSASFTSNHALNSRKPTPPLSPYKLKCEKEHLNCRLGPPDFNPQTANCPEETLPKEYISFGYKETVEGIEESQEIKLTQIGNMSKSDILNCKEAIKQRSRIMNKSRAEKRKASQVYGVPLSGNLLAEAGVFPEQRQFKEDPRRKWFEGLSQMNTSLQSLGAVVPYGYRKKALIDVIIQHDIPFERACWFIKVSYLNQVPPKTAGVFAAGTPDNTQTVRTELWTTDLIEYLHNFMGEFLAKDGFCTPEQSRNKALQNPLGFSHQRNDTLSDVPNIGQSSLKFKLDYLLRLLTWTNSERLISHSLILQWALTQLQEKESLDVLEFLLPIIVDLIESLSLSQTYVRIFVDIAVRFLNSHYPDGMNPMSNVRKPFLASTLVEILRSLLVFVPDTFVGLDCFPLPIILVPDNMSSNVPFFNIHGAKGDVDQESQYSYNRYCSLGHVASSIRMRASSLTMIANANFQGHGVAKVLYALDNATVNGNSKAAYTFLFEELPNVTSSDSWISEAVFFLCEWATCDFRDIRNSMPRDVKLTGRNDHCQVYTAVLLLKYWMGSMHSSDGILDDENRTSDIFESPCALHDIIVCWLDHHEFGKGEGFKRILILILECIRHGIFYPQAYVRQLILSGTMDGAGIKLDIRRQRNHYQILKHLPGAYLFDVLEESKISETEMLHNTVNTYTNERRFVLRDLCNFDVVNRKENNKNARCHSSKKVKLKSKVCQIKSAICTLLHFPQSCHSTIETETDDIQLNSTKKLDNDNCTKVKRQKTSHERALHTPIFLPNETDDNDTWWMKKGTDSLDSSKSEQPLKSVTHFSRISKCYQKTHILGHMQDLRMESSQGASTSHACDNKIICSNENSQVDSEFPKLLGSSEMNLNDVGKALKTLRLLERRFVVIWLLKSIRLLIEGNRRPRSKFVNHDAPISQPTDRKGVQWKIGEDELSIIMYLLDISADLYSLVKILLWLLPKIVKEGTSTPVPENKENHICNINESFMLSALQRYENVIVATELLPEFLSSSMDRAVFDSILFVYAKNILKKYRTETSVVNWLKDFKASCHPRLLEELKAATSLDCDIGIKGLDSDCIQKILSGKTSKASQWMRRMVEGKLEDQFYSKVRTHFSSATDTRSSTFGKWDDGYQIAKQIVATLLDFFRHNNSTSQEVKPSLVVLAISMIVSNVGSAIAKLPDFTSNGHFQSLSSTAASLSCIQGVVNIHLACMCLLKEALGECWGHVFDIVLATEASSHISAVFSSRRVPRGQFQQSSEVHGMSNDLLIAKKFSERASEISAAMSSLIVGAIVHGVSSLERMITAFKLNKTLDIRQFIRNSMLSLNGRSRLGTNYKPDHSIAVTVHWFRLLVGNFRTLFDGLIVDVLGKARSLALIRMQLKIPLNLVFPLAYSIFTIVIWRPYIVNRDSATCEDIDLHNSFSIAIGDAVKHHPFRDLCLHDTRSLYDLISSDKSECVFGAMLEQHIPDKRFKTMAFLPLRGRLFLNAIVDCSMPSFSETNGKNEAKLLDQLVHVMDTLQPAKFHWQWLELRLLLNEQALMEKIETDNMSVVDALHSLSTTAENGALSANEDAFTDIVFTRLLVRPDATPLYSELFHLLGKSLEEKLLLHAKWFLGGNDVLLGRKSVRQRLLNIAQLRGISTKSQAHFCRPWGWVISNSDDVCENMTDNSKLETNSLEEGEVAEDEPTQPFGSVGLKNRQLYATDKAFSELILPFIDRSSDEARSTFFMDLIKQLNTIYQFLNSFTCSNGKQNTGVLSSGVNDGSANKATIRKGICGGSPGIARRSATVSKDPTPPSAVALKASIWLRMHFLLRLFPTIYQVRETSSRKLRNALAFSLLHLLGTQLVQGDIALSFEESVMYKSLGISGENLFDIMLALLHATLSRFQPSWLKSSRSTTSSNLKIKYSRDFSVYDRETVEGLQAELDRMKYLPESIRRRLQSAMTMLPPIRPQILNCAPPSLLHKKDKEVDPWTLLEQGVVSGGSNSSRSSDELNKPPHWLEGCVRVKRRHLTYIGPMNDDEL</sequence>
<protein>
    <recommendedName>
        <fullName evidence="7">Mediator complex subunit Med12 domain-containing protein</fullName>
    </recommendedName>
</protein>
<comment type="caution">
    <text evidence="8">The sequence shown here is derived from an EMBL/GenBank/DDBJ whole genome shotgun (WGS) entry which is preliminary data.</text>
</comment>
<gene>
    <name evidence="8" type="ORF">ZOSMA_26G00210</name>
</gene>
<dbReference type="STRING" id="29655.A0A0K9PDY7"/>
<keyword evidence="4" id="KW-0804">Transcription</keyword>
<keyword evidence="5" id="KW-0539">Nucleus</keyword>
<accession>A0A0K9PDY7</accession>
<evidence type="ECO:0000313" key="8">
    <source>
        <dbReference type="EMBL" id="KMZ67273.1"/>
    </source>
</evidence>
<organism evidence="8 9">
    <name type="scientific">Zostera marina</name>
    <name type="common">Eelgrass</name>
    <dbReference type="NCBI Taxonomy" id="29655"/>
    <lineage>
        <taxon>Eukaryota</taxon>
        <taxon>Viridiplantae</taxon>
        <taxon>Streptophyta</taxon>
        <taxon>Embryophyta</taxon>
        <taxon>Tracheophyta</taxon>
        <taxon>Spermatophyta</taxon>
        <taxon>Magnoliopsida</taxon>
        <taxon>Liliopsida</taxon>
        <taxon>Zosteraceae</taxon>
        <taxon>Zostera</taxon>
    </lineage>
</organism>
<dbReference type="OrthoDB" id="20828at2759"/>
<keyword evidence="3" id="KW-0805">Transcription regulation</keyword>
<evidence type="ECO:0000256" key="5">
    <source>
        <dbReference type="ARBA" id="ARBA00023242"/>
    </source>
</evidence>
<evidence type="ECO:0000256" key="6">
    <source>
        <dbReference type="SAM" id="MobiDB-lite"/>
    </source>
</evidence>
<feature type="domain" description="Mediator complex subunit Med12" evidence="7">
    <location>
        <begin position="174"/>
        <end position="229"/>
    </location>
</feature>
<feature type="region of interest" description="Disordered" evidence="6">
    <location>
        <begin position="36"/>
        <end position="56"/>
    </location>
</feature>
<dbReference type="Proteomes" id="UP000036987">
    <property type="component" value="Unassembled WGS sequence"/>
</dbReference>
<dbReference type="GO" id="GO:0016592">
    <property type="term" value="C:mediator complex"/>
    <property type="evidence" value="ECO:0007669"/>
    <property type="project" value="InterPro"/>
</dbReference>
<dbReference type="GO" id="GO:0003712">
    <property type="term" value="F:transcription coregulator activity"/>
    <property type="evidence" value="ECO:0007669"/>
    <property type="project" value="InterPro"/>
</dbReference>
<dbReference type="SMART" id="SM01281">
    <property type="entry name" value="Med12"/>
    <property type="match status" value="1"/>
</dbReference>
<dbReference type="OMA" id="THSIGNF"/>
<comment type="similarity">
    <text evidence="2">Belongs to the Mediator complex subunit 12 family.</text>
</comment>
<dbReference type="Pfam" id="PF09497">
    <property type="entry name" value="Med12"/>
    <property type="match status" value="1"/>
</dbReference>
<reference evidence="9" key="1">
    <citation type="journal article" date="2016" name="Nature">
        <title>The genome of the seagrass Zostera marina reveals angiosperm adaptation to the sea.</title>
        <authorList>
            <person name="Olsen J.L."/>
            <person name="Rouze P."/>
            <person name="Verhelst B."/>
            <person name="Lin Y.-C."/>
            <person name="Bayer T."/>
            <person name="Collen J."/>
            <person name="Dattolo E."/>
            <person name="De Paoli E."/>
            <person name="Dittami S."/>
            <person name="Maumus F."/>
            <person name="Michel G."/>
            <person name="Kersting A."/>
            <person name="Lauritano C."/>
            <person name="Lohaus R."/>
            <person name="Toepel M."/>
            <person name="Tonon T."/>
            <person name="Vanneste K."/>
            <person name="Amirebrahimi M."/>
            <person name="Brakel J."/>
            <person name="Bostroem C."/>
            <person name="Chovatia M."/>
            <person name="Grimwood J."/>
            <person name="Jenkins J.W."/>
            <person name="Jueterbock A."/>
            <person name="Mraz A."/>
            <person name="Stam W.T."/>
            <person name="Tice H."/>
            <person name="Bornberg-Bauer E."/>
            <person name="Green P.J."/>
            <person name="Pearson G.A."/>
            <person name="Procaccini G."/>
            <person name="Duarte C.M."/>
            <person name="Schmutz J."/>
            <person name="Reusch T.B.H."/>
            <person name="Van de Peer Y."/>
        </authorList>
    </citation>
    <scope>NUCLEOTIDE SEQUENCE [LARGE SCALE GENOMIC DNA]</scope>
    <source>
        <strain evidence="9">cv. Finnish</strain>
    </source>
</reference>
<name>A0A0K9PDY7_ZOSMR</name>